<gene>
    <name evidence="9" type="primary">sppA</name>
    <name evidence="9" type="ORF">IAA98_14905</name>
</gene>
<name>A0A9D1H108_9ACTN</name>
<evidence type="ECO:0000313" key="9">
    <source>
        <dbReference type="EMBL" id="HIT76867.1"/>
    </source>
</evidence>
<dbReference type="InterPro" id="IPR029045">
    <property type="entry name" value="ClpP/crotonase-like_dom_sf"/>
</dbReference>
<dbReference type="InterPro" id="IPR004635">
    <property type="entry name" value="Pept_S49_SppA"/>
</dbReference>
<evidence type="ECO:0000256" key="5">
    <source>
        <dbReference type="ARBA" id="ARBA00022825"/>
    </source>
</evidence>
<dbReference type="AlphaFoldDB" id="A0A9D1H108"/>
<dbReference type="GO" id="GO:0008236">
    <property type="term" value="F:serine-type peptidase activity"/>
    <property type="evidence" value="ECO:0007669"/>
    <property type="project" value="UniProtKB-KW"/>
</dbReference>
<dbReference type="InterPro" id="IPR047217">
    <property type="entry name" value="S49_SppA_67K_type_N"/>
</dbReference>
<feature type="domain" description="Peptidase S49" evidence="8">
    <location>
        <begin position="362"/>
        <end position="513"/>
    </location>
</feature>
<dbReference type="InterPro" id="IPR047272">
    <property type="entry name" value="S49_SppA_C"/>
</dbReference>
<dbReference type="PANTHER" id="PTHR33209">
    <property type="entry name" value="PROTEASE 4"/>
    <property type="match status" value="1"/>
</dbReference>
<dbReference type="PIRSF" id="PIRSF001217">
    <property type="entry name" value="Protease_4_SppA"/>
    <property type="match status" value="1"/>
</dbReference>
<evidence type="ECO:0000313" key="10">
    <source>
        <dbReference type="Proteomes" id="UP000886842"/>
    </source>
</evidence>
<comment type="caution">
    <text evidence="9">The sequence shown here is derived from an EMBL/GenBank/DDBJ whole genome shotgun (WGS) entry which is preliminary data.</text>
</comment>
<dbReference type="Pfam" id="PF01343">
    <property type="entry name" value="Peptidase_S49"/>
    <property type="match status" value="2"/>
</dbReference>
<dbReference type="Proteomes" id="UP000886842">
    <property type="component" value="Unassembled WGS sequence"/>
</dbReference>
<dbReference type="Gene3D" id="3.90.226.10">
    <property type="entry name" value="2-enoyl-CoA Hydratase, Chain A, domain 1"/>
    <property type="match status" value="4"/>
</dbReference>
<keyword evidence="4" id="KW-0378">Hydrolase</keyword>
<keyword evidence="5" id="KW-0720">Serine protease</keyword>
<reference evidence="9" key="1">
    <citation type="submission" date="2020-10" db="EMBL/GenBank/DDBJ databases">
        <authorList>
            <person name="Gilroy R."/>
        </authorList>
    </citation>
    <scope>NUCLEOTIDE SEQUENCE</scope>
    <source>
        <strain evidence="9">ChiGjej1B1-24693</strain>
    </source>
</reference>
<dbReference type="GO" id="GO:0006465">
    <property type="term" value="P:signal peptide processing"/>
    <property type="evidence" value="ECO:0007669"/>
    <property type="project" value="InterPro"/>
</dbReference>
<evidence type="ECO:0000256" key="3">
    <source>
        <dbReference type="ARBA" id="ARBA00022670"/>
    </source>
</evidence>
<dbReference type="CDD" id="cd07023">
    <property type="entry name" value="S49_Sppa_N_C"/>
    <property type="match status" value="1"/>
</dbReference>
<feature type="domain" description="Peptidase S49" evidence="8">
    <location>
        <begin position="115"/>
        <end position="242"/>
    </location>
</feature>
<evidence type="ECO:0000256" key="7">
    <source>
        <dbReference type="PIRSR" id="PIRSR001217-1"/>
    </source>
</evidence>
<evidence type="ECO:0000256" key="2">
    <source>
        <dbReference type="ARBA" id="ARBA00008683"/>
    </source>
</evidence>
<comment type="similarity">
    <text evidence="2">Belongs to the peptidase S49 family.</text>
</comment>
<dbReference type="GO" id="GO:0016020">
    <property type="term" value="C:membrane"/>
    <property type="evidence" value="ECO:0007669"/>
    <property type="project" value="UniProtKB-SubCell"/>
</dbReference>
<dbReference type="InterPro" id="IPR004634">
    <property type="entry name" value="Pept_S49_pIV"/>
</dbReference>
<evidence type="ECO:0000259" key="8">
    <source>
        <dbReference type="Pfam" id="PF01343"/>
    </source>
</evidence>
<evidence type="ECO:0000256" key="1">
    <source>
        <dbReference type="ARBA" id="ARBA00004370"/>
    </source>
</evidence>
<keyword evidence="3" id="KW-0645">Protease</keyword>
<feature type="active site" description="Nucleophile" evidence="7">
    <location>
        <position position="379"/>
    </location>
</feature>
<organism evidence="9 10">
    <name type="scientific">Candidatus Avipropionibacterium avicola</name>
    <dbReference type="NCBI Taxonomy" id="2840701"/>
    <lineage>
        <taxon>Bacteria</taxon>
        <taxon>Bacillati</taxon>
        <taxon>Actinomycetota</taxon>
        <taxon>Actinomycetes</taxon>
        <taxon>Propionibacteriales</taxon>
        <taxon>Propionibacteriaceae</taxon>
        <taxon>Propionibacteriaceae incertae sedis</taxon>
        <taxon>Candidatus Avipropionibacterium</taxon>
    </lineage>
</organism>
<sequence>MDLAAAVRHRLVPTPPTVLELDLSQGLLSVPATGPREVLRSLHTPTMQAIRTGLRKAGDDPEVAGLVVHTGTCQASAAQLDELGELIAAFGERKPTLAWSETFGELTNDLFAHRLASHCHQIWLGPSGMLGSQGVDLTVTLLRGSLDKVGVEPQFGQRHEYKSAADQFVATEVSDANREMMQRIADSLLDESVERIARRRALEPEAVRAEIDRAPLTAEQAVAAGLVDRIGYRDQVYDWVSENWGAVLEPRPWQSAEGRDDGPRVHLQYVHRYAKDQFGAVASGLTRRNRPAIGVVAVQGGIVSGTGRRGPLQDPQAGSDAVTAQLRTVRRDDKVKAVILRVDSPGGSYVASDSIRREVVRLREAGIPVVASMGGVAASGGYFVSMGADEIVVNPSTLTGSIGVLAGKLVTSGLTDKVGLVRESMSAGDNATMFSTLAPFTERHWEVLNTWLDAVYRDFTTKAAADRGLDLTVLEPLARGRVWTGADAVRHRLADHLGGVDLAIERACALAEVDRDDATLKAAAAGPWWTQLRPAESSESRHAESRVGVENVIASAGGIEGLWRAAATAAGLAPTGVLSLPYRFDIG</sequence>
<accession>A0A9D1H108</accession>
<dbReference type="SUPFAM" id="SSF52096">
    <property type="entry name" value="ClpP/crotonase"/>
    <property type="match status" value="2"/>
</dbReference>
<dbReference type="CDD" id="cd07018">
    <property type="entry name" value="S49_SppA_67K_type"/>
    <property type="match status" value="1"/>
</dbReference>
<comment type="subcellular location">
    <subcellularLocation>
        <location evidence="1">Membrane</location>
    </subcellularLocation>
</comment>
<dbReference type="EMBL" id="DVLP01000429">
    <property type="protein sequence ID" value="HIT76867.1"/>
    <property type="molecule type" value="Genomic_DNA"/>
</dbReference>
<dbReference type="InterPro" id="IPR002142">
    <property type="entry name" value="Peptidase_S49"/>
</dbReference>
<reference evidence="9" key="2">
    <citation type="journal article" date="2021" name="PeerJ">
        <title>Extensive microbial diversity within the chicken gut microbiome revealed by metagenomics and culture.</title>
        <authorList>
            <person name="Gilroy R."/>
            <person name="Ravi A."/>
            <person name="Getino M."/>
            <person name="Pursley I."/>
            <person name="Horton D.L."/>
            <person name="Alikhan N.F."/>
            <person name="Baker D."/>
            <person name="Gharbi K."/>
            <person name="Hall N."/>
            <person name="Watson M."/>
            <person name="Adriaenssens E.M."/>
            <person name="Foster-Nyarko E."/>
            <person name="Jarju S."/>
            <person name="Secka A."/>
            <person name="Antonio M."/>
            <person name="Oren A."/>
            <person name="Chaudhuri R.R."/>
            <person name="La Ragione R."/>
            <person name="Hildebrand F."/>
            <person name="Pallen M.J."/>
        </authorList>
    </citation>
    <scope>NUCLEOTIDE SEQUENCE</scope>
    <source>
        <strain evidence="9">ChiGjej1B1-24693</strain>
    </source>
</reference>
<evidence type="ECO:0000256" key="6">
    <source>
        <dbReference type="ARBA" id="ARBA00023136"/>
    </source>
</evidence>
<proteinExistence type="inferred from homology"/>
<dbReference type="NCBIfam" id="TIGR00706">
    <property type="entry name" value="SppA_dom"/>
    <property type="match status" value="1"/>
</dbReference>
<feature type="active site" description="Proton donor/acceptor" evidence="7">
    <location>
        <position position="162"/>
    </location>
</feature>
<evidence type="ECO:0000256" key="4">
    <source>
        <dbReference type="ARBA" id="ARBA00022801"/>
    </source>
</evidence>
<protein>
    <submittedName>
        <fullName evidence="9">Signal peptide peptidase SppA</fullName>
    </submittedName>
</protein>
<keyword evidence="6" id="KW-0472">Membrane</keyword>
<dbReference type="PANTHER" id="PTHR33209:SF1">
    <property type="entry name" value="PEPTIDASE S49 DOMAIN-CONTAINING PROTEIN"/>
    <property type="match status" value="1"/>
</dbReference>